<dbReference type="NCBIfam" id="TIGR00253">
    <property type="entry name" value="RNA_bind_YhbY"/>
    <property type="match status" value="1"/>
</dbReference>
<gene>
    <name evidence="4" type="ORF">NCTC10717_00919</name>
</gene>
<dbReference type="AlphaFoldDB" id="A0A380MX42"/>
<dbReference type="InterPro" id="IPR051925">
    <property type="entry name" value="RNA-binding_domain"/>
</dbReference>
<dbReference type="GO" id="GO:0003723">
    <property type="term" value="F:RNA binding"/>
    <property type="evidence" value="ECO:0007669"/>
    <property type="project" value="UniProtKB-UniRule"/>
</dbReference>
<evidence type="ECO:0000259" key="3">
    <source>
        <dbReference type="PROSITE" id="PS51295"/>
    </source>
</evidence>
<keyword evidence="1 2" id="KW-0694">RNA-binding</keyword>
<evidence type="ECO:0000256" key="2">
    <source>
        <dbReference type="PROSITE-ProRule" id="PRU00626"/>
    </source>
</evidence>
<evidence type="ECO:0000256" key="1">
    <source>
        <dbReference type="ARBA" id="ARBA00022884"/>
    </source>
</evidence>
<feature type="domain" description="CRM" evidence="3">
    <location>
        <begin position="1"/>
        <end position="96"/>
    </location>
</feature>
<accession>A0A380MX42</accession>
<dbReference type="EMBL" id="UHIA01000004">
    <property type="protein sequence ID" value="SUO96281.1"/>
    <property type="molecule type" value="Genomic_DNA"/>
</dbReference>
<dbReference type="InterPro" id="IPR001890">
    <property type="entry name" value="RNA-binding_CRM"/>
</dbReference>
<protein>
    <submittedName>
        <fullName evidence="4">RNA-binding protein HI_1333</fullName>
    </submittedName>
</protein>
<dbReference type="OrthoDB" id="9797519at2"/>
<dbReference type="SUPFAM" id="SSF75471">
    <property type="entry name" value="YhbY-like"/>
    <property type="match status" value="1"/>
</dbReference>
<dbReference type="InterPro" id="IPR017924">
    <property type="entry name" value="RNA-binding_YhbY"/>
</dbReference>
<dbReference type="Pfam" id="PF01985">
    <property type="entry name" value="CRS1_YhbY"/>
    <property type="match status" value="1"/>
</dbReference>
<dbReference type="Proteomes" id="UP000254575">
    <property type="component" value="Unassembled WGS sequence"/>
</dbReference>
<proteinExistence type="predicted"/>
<dbReference type="RefSeq" id="WP_115218195.1">
    <property type="nucleotide sequence ID" value="NZ_UHIA01000004.1"/>
</dbReference>
<reference evidence="4 5" key="1">
    <citation type="submission" date="2018-06" db="EMBL/GenBank/DDBJ databases">
        <authorList>
            <consortium name="Pathogen Informatics"/>
            <person name="Doyle S."/>
        </authorList>
    </citation>
    <scope>NUCLEOTIDE SEQUENCE [LARGE SCALE GENOMIC DNA]</scope>
    <source>
        <strain evidence="4 5">NCTC10717</strain>
    </source>
</reference>
<dbReference type="Gene3D" id="3.30.110.60">
    <property type="entry name" value="YhbY-like"/>
    <property type="match status" value="1"/>
</dbReference>
<name>A0A380MX42_9GAMM</name>
<sequence>MLSKTQIRFLKSEAHHLHPIVMIGTNGLSDAVQKEINLALDSHELVKIKLGQLPDEEQAAIIEDICRIQQAEFVQKIGHIAVIYRSNPEKKRYSLPK</sequence>
<dbReference type="PROSITE" id="PS51295">
    <property type="entry name" value="CRM"/>
    <property type="match status" value="1"/>
</dbReference>
<dbReference type="PANTHER" id="PTHR40065:SF3">
    <property type="entry name" value="RNA-BINDING PROTEIN YHBY"/>
    <property type="match status" value="1"/>
</dbReference>
<organism evidence="4 5">
    <name type="scientific">Suttonella indologenes</name>
    <dbReference type="NCBI Taxonomy" id="13276"/>
    <lineage>
        <taxon>Bacteria</taxon>
        <taxon>Pseudomonadati</taxon>
        <taxon>Pseudomonadota</taxon>
        <taxon>Gammaproteobacteria</taxon>
        <taxon>Cardiobacteriales</taxon>
        <taxon>Cardiobacteriaceae</taxon>
        <taxon>Suttonella</taxon>
    </lineage>
</organism>
<dbReference type="PANTHER" id="PTHR40065">
    <property type="entry name" value="RNA-BINDING PROTEIN YHBY"/>
    <property type="match status" value="1"/>
</dbReference>
<keyword evidence="5" id="KW-1185">Reference proteome</keyword>
<dbReference type="SMART" id="SM01103">
    <property type="entry name" value="CRS1_YhbY"/>
    <property type="match status" value="1"/>
</dbReference>
<dbReference type="InterPro" id="IPR035920">
    <property type="entry name" value="YhbY-like_sf"/>
</dbReference>
<evidence type="ECO:0000313" key="4">
    <source>
        <dbReference type="EMBL" id="SUO96281.1"/>
    </source>
</evidence>
<evidence type="ECO:0000313" key="5">
    <source>
        <dbReference type="Proteomes" id="UP000254575"/>
    </source>
</evidence>